<dbReference type="EMBL" id="PEZW01000021">
    <property type="protein sequence ID" value="PIS07486.1"/>
    <property type="molecule type" value="Genomic_DNA"/>
</dbReference>
<gene>
    <name evidence="3" type="ORF">COT78_03375</name>
</gene>
<evidence type="ECO:0000259" key="2">
    <source>
        <dbReference type="PROSITE" id="PS50164"/>
    </source>
</evidence>
<evidence type="ECO:0000256" key="1">
    <source>
        <dbReference type="ARBA" id="ARBA00007435"/>
    </source>
</evidence>
<dbReference type="Proteomes" id="UP000231382">
    <property type="component" value="Unassembled WGS sequence"/>
</dbReference>
<dbReference type="CDD" id="cd10449">
    <property type="entry name" value="GIY-YIG_SLX1_like"/>
    <property type="match status" value="1"/>
</dbReference>
<reference evidence="4" key="1">
    <citation type="submission" date="2017-09" db="EMBL/GenBank/DDBJ databases">
        <title>Depth-based differentiation of microbial function through sediment-hosted aquifers and enrichment of novel symbionts in the deep terrestrial subsurface.</title>
        <authorList>
            <person name="Probst A.J."/>
            <person name="Ladd B."/>
            <person name="Jarett J.K."/>
            <person name="Geller-Mcgrath D.E."/>
            <person name="Sieber C.M.K."/>
            <person name="Emerson J.B."/>
            <person name="Anantharaman K."/>
            <person name="Thomas B.C."/>
            <person name="Malmstrom R."/>
            <person name="Stieglmeier M."/>
            <person name="Klingl A."/>
            <person name="Woyke T."/>
            <person name="Ryan C.M."/>
            <person name="Banfield J.F."/>
        </authorList>
    </citation>
    <scope>NUCLEOTIDE SEQUENCE [LARGE SCALE GENOMIC DNA]</scope>
</reference>
<dbReference type="AlphaFoldDB" id="A0A2H0W5X9"/>
<comment type="similarity">
    <text evidence="1">Belongs to the UPF0213 family.</text>
</comment>
<comment type="caution">
    <text evidence="3">The sequence shown here is derived from an EMBL/GenBank/DDBJ whole genome shotgun (WGS) entry which is preliminary data.</text>
</comment>
<dbReference type="InterPro" id="IPR050190">
    <property type="entry name" value="UPF0213_domain"/>
</dbReference>
<protein>
    <submittedName>
        <fullName evidence="3">Excinuclease ABC subunit C</fullName>
    </submittedName>
</protein>
<accession>A0A2H0W5X9</accession>
<name>A0A2H0W5X9_9BACT</name>
<dbReference type="Pfam" id="PF01541">
    <property type="entry name" value="GIY-YIG"/>
    <property type="match status" value="1"/>
</dbReference>
<organism evidence="3 4">
    <name type="scientific">Candidatus Berkelbacteria bacterium CG10_big_fil_rev_8_21_14_0_10_43_13</name>
    <dbReference type="NCBI Taxonomy" id="1974514"/>
    <lineage>
        <taxon>Bacteria</taxon>
        <taxon>Candidatus Berkelbacteria</taxon>
    </lineage>
</organism>
<dbReference type="PROSITE" id="PS50164">
    <property type="entry name" value="GIY_YIG"/>
    <property type="match status" value="1"/>
</dbReference>
<proteinExistence type="inferred from homology"/>
<dbReference type="PANTHER" id="PTHR34477">
    <property type="entry name" value="UPF0213 PROTEIN YHBQ"/>
    <property type="match status" value="1"/>
</dbReference>
<evidence type="ECO:0000313" key="3">
    <source>
        <dbReference type="EMBL" id="PIS07486.1"/>
    </source>
</evidence>
<dbReference type="Gene3D" id="3.40.1440.10">
    <property type="entry name" value="GIY-YIG endonuclease"/>
    <property type="match status" value="1"/>
</dbReference>
<dbReference type="PANTHER" id="PTHR34477:SF1">
    <property type="entry name" value="UPF0213 PROTEIN YHBQ"/>
    <property type="match status" value="1"/>
</dbReference>
<dbReference type="InterPro" id="IPR035901">
    <property type="entry name" value="GIY-YIG_endonuc_sf"/>
</dbReference>
<sequence length="87" mass="10539">MIYTYLIKSEKDNNFYTGITEDPEKRLHEHNCGKLKTTSQKRPWKLVYFKEHTNYLEARKHEIWLKKKNRKYKEFLAQLAPPEPKAG</sequence>
<dbReference type="InterPro" id="IPR000305">
    <property type="entry name" value="GIY-YIG_endonuc"/>
</dbReference>
<evidence type="ECO:0000313" key="4">
    <source>
        <dbReference type="Proteomes" id="UP000231382"/>
    </source>
</evidence>
<feature type="domain" description="GIY-YIG" evidence="2">
    <location>
        <begin position="1"/>
        <end position="75"/>
    </location>
</feature>
<dbReference type="SUPFAM" id="SSF82771">
    <property type="entry name" value="GIY-YIG endonuclease"/>
    <property type="match status" value="1"/>
</dbReference>